<evidence type="ECO:0000256" key="1">
    <source>
        <dbReference type="SAM" id="MobiDB-lite"/>
    </source>
</evidence>
<organism evidence="2 3">
    <name type="scientific">Streptomyces venezuelae (strain ATCC 10712 / CBS 650.69 / DSM 40230 / JCM 4526 / NBRC 13096 / PD 04745)</name>
    <dbReference type="NCBI Taxonomy" id="953739"/>
    <lineage>
        <taxon>Bacteria</taxon>
        <taxon>Bacillati</taxon>
        <taxon>Actinomycetota</taxon>
        <taxon>Actinomycetes</taxon>
        <taxon>Kitasatosporales</taxon>
        <taxon>Streptomycetaceae</taxon>
        <taxon>Streptomyces</taxon>
    </lineage>
</organism>
<dbReference type="STRING" id="953739.SVEN_4918"/>
<feature type="region of interest" description="Disordered" evidence="1">
    <location>
        <begin position="58"/>
        <end position="112"/>
    </location>
</feature>
<evidence type="ECO:0000313" key="2">
    <source>
        <dbReference type="EMBL" id="CCA58204.1"/>
    </source>
</evidence>
<evidence type="ECO:0000313" key="3">
    <source>
        <dbReference type="Proteomes" id="UP000006854"/>
    </source>
</evidence>
<accession>F2R2S9</accession>
<reference evidence="2 3" key="1">
    <citation type="journal article" date="2011" name="BMC Genomics">
        <title>Genome-wide analysis of the role of GlnR in Streptomyces venezuelae provides new insights into global nitrogen regulation in actinomycetes.</title>
        <authorList>
            <person name="Pullan S.T."/>
            <person name="Bibb M.J."/>
            <person name="Merrick M."/>
        </authorList>
    </citation>
    <scope>NUCLEOTIDE SEQUENCE [LARGE SCALE GENOMIC DNA]</scope>
    <source>
        <strain evidence="2">ATCC 10712</strain>
    </source>
</reference>
<dbReference type="AlphaFoldDB" id="F2R2S9"/>
<keyword evidence="3" id="KW-1185">Reference proteome</keyword>
<feature type="compositionally biased region" description="Low complexity" evidence="1">
    <location>
        <begin position="75"/>
        <end position="95"/>
    </location>
</feature>
<protein>
    <submittedName>
        <fullName evidence="2">Uncharacterized protein</fullName>
    </submittedName>
</protein>
<dbReference type="EMBL" id="FR845719">
    <property type="protein sequence ID" value="CCA58204.1"/>
    <property type="molecule type" value="Genomic_DNA"/>
</dbReference>
<name>F2R2S9_STRVP</name>
<dbReference type="HOGENOM" id="CLU_171892_0_0_11"/>
<proteinExistence type="predicted"/>
<dbReference type="KEGG" id="sve:SVEN_4918"/>
<sequence length="112" mass="11787">MGDEVPRTTRDPRAEHRCPACGQRRATTATRHKVLGAWVPEWELQPCRNPDCPLHEDAVPDAVTGTDTETDTRAGAESPIADAAGAEAPITEAASTQVTGTNDEIGRSPAAG</sequence>
<dbReference type="Proteomes" id="UP000006854">
    <property type="component" value="Chromosome"/>
</dbReference>
<gene>
    <name evidence="2" type="ordered locus">SVEN_4918</name>
</gene>